<dbReference type="Pfam" id="PF00266">
    <property type="entry name" value="Aminotran_5"/>
    <property type="match status" value="1"/>
</dbReference>
<dbReference type="EMBL" id="JBGMEL010000012">
    <property type="protein sequence ID" value="MFA0791439.1"/>
    <property type="molecule type" value="Genomic_DNA"/>
</dbReference>
<feature type="modified residue" description="N6-(pyridoxal phosphate)lysine" evidence="10">
    <location>
        <position position="206"/>
    </location>
</feature>
<comment type="subunit">
    <text evidence="10">Homodimer. Forms a heterotetramer with IscU, interacts with other sulfur acceptors.</text>
</comment>
<dbReference type="RefSeq" id="WP_371844026.1">
    <property type="nucleotide sequence ID" value="NZ_JBGMEL010000012.1"/>
</dbReference>
<dbReference type="GO" id="GO:0031071">
    <property type="term" value="F:cysteine desulfurase activity"/>
    <property type="evidence" value="ECO:0007669"/>
    <property type="project" value="UniProtKB-EC"/>
</dbReference>
<evidence type="ECO:0000256" key="3">
    <source>
        <dbReference type="ARBA" id="ARBA00022679"/>
    </source>
</evidence>
<feature type="binding site" evidence="10">
    <location>
        <position position="155"/>
    </location>
    <ligand>
        <name>pyridoxal 5'-phosphate</name>
        <dbReference type="ChEBI" id="CHEBI:597326"/>
    </ligand>
</feature>
<evidence type="ECO:0000256" key="5">
    <source>
        <dbReference type="ARBA" id="ARBA00022723"/>
    </source>
</evidence>
<comment type="similarity">
    <text evidence="2 10">Belongs to the class-V pyridoxal-phosphate-dependent aminotransferase family. NifS/IscS subfamily.</text>
</comment>
<keyword evidence="7 10" id="KW-0408">Iron</keyword>
<feature type="binding site" evidence="10">
    <location>
        <begin position="203"/>
        <end position="205"/>
    </location>
    <ligand>
        <name>pyridoxal 5'-phosphate</name>
        <dbReference type="ChEBI" id="CHEBI:597326"/>
    </ligand>
</feature>
<evidence type="ECO:0000256" key="8">
    <source>
        <dbReference type="ARBA" id="ARBA00023014"/>
    </source>
</evidence>
<dbReference type="HAMAP" id="MF_00331">
    <property type="entry name" value="Cys_desulf_IscS"/>
    <property type="match status" value="1"/>
</dbReference>
<keyword evidence="3 10" id="KW-0808">Transferase</keyword>
<dbReference type="InterPro" id="IPR020578">
    <property type="entry name" value="Aminotrans_V_PyrdxlP_BS"/>
</dbReference>
<sequence length="404" mass="44798">MKLPIYLDYSATCPVDPRVAAKMAEQLTMEGNFGNPASRSHLYGWKAEEAVENARRQVAELINADPREIVWTSGATESDNLGIKGAAHFYQGRGKHIITSKIEHKAVLDTCRQLEREGFEVTYLNPGKDGIVTPQQLEEALREDTILVSLMHVNNEIGVINDIAAIGELCRSRKVIFHVDAAQSAGKLAIDLQEMKVDLMSFSAHKIYGPKGIGALYVRRKPRVRLEAQMHGGGHERGMRSGTLPTHQIVGMGEAFRIAKEEMAEENTRLVALRNRFWDLIKDMEEVHINGSAEQRIPGNLNVSFAFVEGESLIMSLRDLAISSGSACTSASLEPSYVLRALGVNDELAHSSLRFSFGRFTSEQDVDTAAAAVRKAVEKLRELSPLWDMYKDGVDLNKIEWAAH</sequence>
<dbReference type="EC" id="2.8.1.7" evidence="10"/>
<evidence type="ECO:0000313" key="14">
    <source>
        <dbReference type="Proteomes" id="UP001569414"/>
    </source>
</evidence>
<evidence type="ECO:0000259" key="12">
    <source>
        <dbReference type="Pfam" id="PF00266"/>
    </source>
</evidence>
<dbReference type="SUPFAM" id="SSF53383">
    <property type="entry name" value="PLP-dependent transferases"/>
    <property type="match status" value="1"/>
</dbReference>
<evidence type="ECO:0000256" key="4">
    <source>
        <dbReference type="ARBA" id="ARBA00022714"/>
    </source>
</evidence>
<keyword evidence="10" id="KW-0963">Cytoplasm</keyword>
<comment type="function">
    <text evidence="10">Master enzyme that delivers sulfur to a number of partners involved in Fe-S cluster assembly, tRNA modification or cofactor biosynthesis. Catalyzes the removal of elemental sulfur atoms from cysteine to produce alanine. Functions as a sulfur delivery protein for Fe-S cluster synthesis onto IscU, an Fe-S scaffold assembly protein, as well as other S acceptor proteins.</text>
</comment>
<dbReference type="PIRSF" id="PIRSF005572">
    <property type="entry name" value="NifS"/>
    <property type="match status" value="1"/>
</dbReference>
<evidence type="ECO:0000256" key="9">
    <source>
        <dbReference type="ARBA" id="ARBA00050776"/>
    </source>
</evidence>
<keyword evidence="8 10" id="KW-0411">Iron-sulfur</keyword>
<keyword evidence="14" id="KW-1185">Reference proteome</keyword>
<evidence type="ECO:0000256" key="6">
    <source>
        <dbReference type="ARBA" id="ARBA00022898"/>
    </source>
</evidence>
<dbReference type="InterPro" id="IPR015424">
    <property type="entry name" value="PyrdxlP-dep_Trfase"/>
</dbReference>
<dbReference type="PANTHER" id="PTHR11601">
    <property type="entry name" value="CYSTEINE DESULFURYLASE FAMILY MEMBER"/>
    <property type="match status" value="1"/>
</dbReference>
<feature type="domain" description="Aminotransferase class V" evidence="12">
    <location>
        <begin position="5"/>
        <end position="367"/>
    </location>
</feature>
<dbReference type="InterPro" id="IPR016454">
    <property type="entry name" value="Cysteine_dSase"/>
</dbReference>
<feature type="binding site" description="via persulfide group" evidence="10">
    <location>
        <position position="328"/>
    </location>
    <ligand>
        <name>[2Fe-2S] cluster</name>
        <dbReference type="ChEBI" id="CHEBI:190135"/>
        <note>ligand shared with IscU</note>
    </ligand>
</feature>
<keyword evidence="4 10" id="KW-0001">2Fe-2S</keyword>
<dbReference type="NCBIfam" id="TIGR02006">
    <property type="entry name" value="IscS"/>
    <property type="match status" value="1"/>
</dbReference>
<comment type="pathway">
    <text evidence="10">Cofactor biosynthesis; iron-sulfur cluster biosynthesis.</text>
</comment>
<evidence type="ECO:0000313" key="13">
    <source>
        <dbReference type="EMBL" id="MFA0791439.1"/>
    </source>
</evidence>
<keyword evidence="6 10" id="KW-0663">Pyridoxal phosphate</keyword>
<dbReference type="NCBIfam" id="NF010611">
    <property type="entry name" value="PRK14012.1"/>
    <property type="match status" value="1"/>
</dbReference>
<accession>A0ABV4NPI4</accession>
<dbReference type="Gene3D" id="3.90.1150.10">
    <property type="entry name" value="Aspartate Aminotransferase, domain 1"/>
    <property type="match status" value="1"/>
</dbReference>
<feature type="binding site" evidence="10">
    <location>
        <position position="183"/>
    </location>
    <ligand>
        <name>pyridoxal 5'-phosphate</name>
        <dbReference type="ChEBI" id="CHEBI:597326"/>
    </ligand>
</feature>
<organism evidence="13 14">
    <name type="scientific">Microbulbifer echini</name>
    <dbReference type="NCBI Taxonomy" id="1529067"/>
    <lineage>
        <taxon>Bacteria</taxon>
        <taxon>Pseudomonadati</taxon>
        <taxon>Pseudomonadota</taxon>
        <taxon>Gammaproteobacteria</taxon>
        <taxon>Cellvibrionales</taxon>
        <taxon>Microbulbiferaceae</taxon>
        <taxon>Microbulbifer</taxon>
    </lineage>
</organism>
<dbReference type="Gene3D" id="3.40.640.10">
    <property type="entry name" value="Type I PLP-dependent aspartate aminotransferase-like (Major domain)"/>
    <property type="match status" value="1"/>
</dbReference>
<dbReference type="InterPro" id="IPR010240">
    <property type="entry name" value="Cys_deSase_IscS"/>
</dbReference>
<protein>
    <recommendedName>
        <fullName evidence="10">Cysteine desulfurase IscS</fullName>
        <ecNumber evidence="10">2.8.1.7</ecNumber>
    </recommendedName>
</protein>
<dbReference type="InterPro" id="IPR015422">
    <property type="entry name" value="PyrdxlP-dep_Trfase_small"/>
</dbReference>
<feature type="active site" description="Cysteine persulfide intermediate" evidence="10">
    <location>
        <position position="328"/>
    </location>
</feature>
<gene>
    <name evidence="10" type="primary">iscS</name>
    <name evidence="13" type="ORF">ACCI51_12850</name>
</gene>
<evidence type="ECO:0000256" key="2">
    <source>
        <dbReference type="ARBA" id="ARBA00006490"/>
    </source>
</evidence>
<evidence type="ECO:0000256" key="11">
    <source>
        <dbReference type="RuleBase" id="RU004504"/>
    </source>
</evidence>
<reference evidence="13 14" key="1">
    <citation type="submission" date="2024-08" db="EMBL/GenBank/DDBJ databases">
        <authorList>
            <person name="Ishaq N."/>
        </authorList>
    </citation>
    <scope>NUCLEOTIDE SEQUENCE [LARGE SCALE GENOMIC DNA]</scope>
    <source>
        <strain evidence="13 14">JCM 30400</strain>
    </source>
</reference>
<keyword evidence="5 10" id="KW-0479">Metal-binding</keyword>
<dbReference type="PROSITE" id="PS00595">
    <property type="entry name" value="AA_TRANSFER_CLASS_5"/>
    <property type="match status" value="1"/>
</dbReference>
<name>A0ABV4NPI4_9GAMM</name>
<proteinExistence type="inferred from homology"/>
<dbReference type="Proteomes" id="UP001569414">
    <property type="component" value="Unassembled WGS sequence"/>
</dbReference>
<comment type="catalytic activity">
    <reaction evidence="9 10">
        <text>(sulfur carrier)-H + L-cysteine = (sulfur carrier)-SH + L-alanine</text>
        <dbReference type="Rhea" id="RHEA:43892"/>
        <dbReference type="Rhea" id="RHEA-COMP:14737"/>
        <dbReference type="Rhea" id="RHEA-COMP:14739"/>
        <dbReference type="ChEBI" id="CHEBI:29917"/>
        <dbReference type="ChEBI" id="CHEBI:35235"/>
        <dbReference type="ChEBI" id="CHEBI:57972"/>
        <dbReference type="ChEBI" id="CHEBI:64428"/>
        <dbReference type="EC" id="2.8.1.7"/>
    </reaction>
</comment>
<evidence type="ECO:0000256" key="10">
    <source>
        <dbReference type="HAMAP-Rule" id="MF_00331"/>
    </source>
</evidence>
<feature type="binding site" evidence="10">
    <location>
        <begin position="75"/>
        <end position="76"/>
    </location>
    <ligand>
        <name>pyridoxal 5'-phosphate</name>
        <dbReference type="ChEBI" id="CHEBI:597326"/>
    </ligand>
</feature>
<evidence type="ECO:0000256" key="7">
    <source>
        <dbReference type="ARBA" id="ARBA00023004"/>
    </source>
</evidence>
<evidence type="ECO:0000256" key="1">
    <source>
        <dbReference type="ARBA" id="ARBA00001933"/>
    </source>
</evidence>
<comment type="cofactor">
    <cofactor evidence="1 10 11">
        <name>pyridoxal 5'-phosphate</name>
        <dbReference type="ChEBI" id="CHEBI:597326"/>
    </cofactor>
</comment>
<comment type="subcellular location">
    <subcellularLocation>
        <location evidence="10">Cytoplasm</location>
    </subcellularLocation>
</comment>
<feature type="binding site" evidence="10">
    <location>
        <position position="243"/>
    </location>
    <ligand>
        <name>pyridoxal 5'-phosphate</name>
        <dbReference type="ChEBI" id="CHEBI:597326"/>
    </ligand>
</feature>
<comment type="caution">
    <text evidence="13">The sequence shown here is derived from an EMBL/GenBank/DDBJ whole genome shotgun (WGS) entry which is preliminary data.</text>
</comment>
<dbReference type="InterPro" id="IPR015421">
    <property type="entry name" value="PyrdxlP-dep_Trfase_major"/>
</dbReference>
<dbReference type="InterPro" id="IPR000192">
    <property type="entry name" value="Aminotrans_V_dom"/>
</dbReference>
<dbReference type="PANTHER" id="PTHR11601:SF34">
    <property type="entry name" value="CYSTEINE DESULFURASE"/>
    <property type="match status" value="1"/>
</dbReference>